<evidence type="ECO:0000313" key="3">
    <source>
        <dbReference type="EMBL" id="MFA9479212.1"/>
    </source>
</evidence>
<dbReference type="Pfam" id="PF00795">
    <property type="entry name" value="CN_hydrolase"/>
    <property type="match status" value="1"/>
</dbReference>
<dbReference type="SUPFAM" id="SSF56317">
    <property type="entry name" value="Carbon-nitrogen hydrolase"/>
    <property type="match status" value="1"/>
</dbReference>
<comment type="caution">
    <text evidence="3">The sequence shown here is derived from an EMBL/GenBank/DDBJ whole genome shotgun (WGS) entry which is preliminary data.</text>
</comment>
<sequence length="298" mass="33939">MATTVKSSTLTLGLVQHASPGLDEAASQRNLDRCCDMIRDAASQGAQLVATQELFLTEYFCQVEDETRFNLAEPIPGPTTHRLGELAKELRIEITASLFEKRAAGLYHNTSVMIGRDGEIIDRYRKMHIPDDPRFYEKYYFTPGDLNWRMQQTTNARTGMLVCWDQWFPEAARLTAMHGAQVLFYPTAIGWYHGETDFDRKQQKEAWQIMQRSHAIANGVFVAAINRVGTEGDLTFWGSSFVCDPGGVVLAEAPENDEAVLVVECDLNRIEELRRGWPFLRDRRIDAYQPITKRLLDE</sequence>
<evidence type="ECO:0000256" key="1">
    <source>
        <dbReference type="ARBA" id="ARBA00022801"/>
    </source>
</evidence>
<dbReference type="PANTHER" id="PTHR43674">
    <property type="entry name" value="NITRILASE C965.09-RELATED"/>
    <property type="match status" value="1"/>
</dbReference>
<dbReference type="PROSITE" id="PS50263">
    <property type="entry name" value="CN_HYDROLASE"/>
    <property type="match status" value="1"/>
</dbReference>
<name>A0ABV4U7D3_9BACT</name>
<gene>
    <name evidence="3" type="ORF">ACERK3_13050</name>
</gene>
<evidence type="ECO:0000259" key="2">
    <source>
        <dbReference type="PROSITE" id="PS50263"/>
    </source>
</evidence>
<dbReference type="PANTHER" id="PTHR43674:SF2">
    <property type="entry name" value="BETA-UREIDOPROPIONASE"/>
    <property type="match status" value="1"/>
</dbReference>
<keyword evidence="1 3" id="KW-0378">Hydrolase</keyword>
<dbReference type="Gene3D" id="3.60.110.10">
    <property type="entry name" value="Carbon-nitrogen hydrolase"/>
    <property type="match status" value="1"/>
</dbReference>
<protein>
    <submittedName>
        <fullName evidence="3">Carbon-nitrogen hydrolase</fullName>
    </submittedName>
</protein>
<evidence type="ECO:0000313" key="4">
    <source>
        <dbReference type="Proteomes" id="UP001575105"/>
    </source>
</evidence>
<organism evidence="3 4">
    <name type="scientific">Natronomicrosphaera hydrolytica</name>
    <dbReference type="NCBI Taxonomy" id="3242702"/>
    <lineage>
        <taxon>Bacteria</taxon>
        <taxon>Pseudomonadati</taxon>
        <taxon>Planctomycetota</taxon>
        <taxon>Phycisphaerae</taxon>
        <taxon>Phycisphaerales</taxon>
        <taxon>Phycisphaeraceae</taxon>
        <taxon>Natronomicrosphaera</taxon>
    </lineage>
</organism>
<dbReference type="RefSeq" id="WP_425346138.1">
    <property type="nucleotide sequence ID" value="NZ_JBGUBD010000007.1"/>
</dbReference>
<dbReference type="CDD" id="cd07573">
    <property type="entry name" value="CPA"/>
    <property type="match status" value="1"/>
</dbReference>
<proteinExistence type="predicted"/>
<dbReference type="InterPro" id="IPR036526">
    <property type="entry name" value="C-N_Hydrolase_sf"/>
</dbReference>
<reference evidence="3 4" key="1">
    <citation type="submission" date="2024-08" db="EMBL/GenBank/DDBJ databases">
        <title>Whole-genome sequencing of halo(alkali)philic microorganisms from hypersaline lakes.</title>
        <authorList>
            <person name="Sorokin D.Y."/>
            <person name="Merkel A.Y."/>
            <person name="Messina E."/>
            <person name="Yakimov M."/>
        </authorList>
    </citation>
    <scope>NUCLEOTIDE SEQUENCE [LARGE SCALE GENOMIC DNA]</scope>
    <source>
        <strain evidence="3 4">AB-hyl4</strain>
    </source>
</reference>
<dbReference type="Proteomes" id="UP001575105">
    <property type="component" value="Unassembled WGS sequence"/>
</dbReference>
<keyword evidence="4" id="KW-1185">Reference proteome</keyword>
<dbReference type="InterPro" id="IPR003010">
    <property type="entry name" value="C-N_Hydrolase"/>
</dbReference>
<dbReference type="InterPro" id="IPR050345">
    <property type="entry name" value="Aliph_Amidase/BUP"/>
</dbReference>
<dbReference type="GO" id="GO:0016787">
    <property type="term" value="F:hydrolase activity"/>
    <property type="evidence" value="ECO:0007669"/>
    <property type="project" value="UniProtKB-KW"/>
</dbReference>
<dbReference type="EMBL" id="JBGUBD010000007">
    <property type="protein sequence ID" value="MFA9479212.1"/>
    <property type="molecule type" value="Genomic_DNA"/>
</dbReference>
<feature type="domain" description="CN hydrolase" evidence="2">
    <location>
        <begin position="10"/>
        <end position="267"/>
    </location>
</feature>
<accession>A0ABV4U7D3</accession>